<keyword evidence="5" id="KW-0547">Nucleotide-binding</keyword>
<dbReference type="GO" id="GO:0005524">
    <property type="term" value="F:ATP binding"/>
    <property type="evidence" value="ECO:0007669"/>
    <property type="project" value="UniProtKB-KW"/>
</dbReference>
<dbReference type="InterPro" id="IPR007795">
    <property type="entry name" value="T7SS_EccB"/>
</dbReference>
<gene>
    <name evidence="12" type="ORF">BST37_13155</name>
    <name evidence="11" type="ORF">MNVI_26290</name>
</gene>
<dbReference type="InterPro" id="IPR042485">
    <property type="entry name" value="T7SS_EccB_R3"/>
</dbReference>
<keyword evidence="13" id="KW-1185">Reference proteome</keyword>
<proteinExistence type="inferred from homology"/>
<comment type="subcellular location">
    <subcellularLocation>
        <location evidence="1">Cell membrane</location>
        <topology evidence="1">Single-pass membrane protein</topology>
    </subcellularLocation>
</comment>
<feature type="transmembrane region" description="Helical" evidence="10">
    <location>
        <begin position="44"/>
        <end position="64"/>
    </location>
</feature>
<dbReference type="OrthoDB" id="3847604at2"/>
<name>A0A7I7PFI2_9MYCO</name>
<keyword evidence="6" id="KW-0378">Hydrolase</keyword>
<dbReference type="InterPro" id="IPR044857">
    <property type="entry name" value="T7SS_EccB_R1"/>
</dbReference>
<sequence length="477" mass="49210">MASQPTTRLHVSGYRFLLRRLECALLRRNLNTVDEPMRAQTASFALGCVLAIVVVAACAVLAFMRPHPALEGAPIVMGQQSGALYVRMGETWHPVLNLVSAQLIAASNTNPRPVREVDLGRIKRGPLLGIPGAPELVGEPLGAGESGWAVCDTGGETPSSTTVVVGSTAGPLSRRLAAEQTILATPESRTPTYLLYNGRRAVLDMADPAIVRALRLDGVVPRVVSRSLLNAVPEVPAITAPRIPGAGGPGPATLPGFPVGSVLRIARADSDEYYVVLRDGVQRIGPLAAELLRLNNSHGARTIVSVAPDVIGASAVVNTLPVATFPGSAPTPVGAEETTLCLAWAQAGSGHADLHFLTGGLPVPAGQAPVALAQADGQGPAVDAVYVPPARSAYVRPAGLSGHPTPSGTRYFVADTGVRFAVHDDEAAHALGLAAAVAAPWPVLATLPEGPELSRQNASVARDVVVATGGGRRPKPP</sequence>
<evidence type="ECO:0000256" key="6">
    <source>
        <dbReference type="ARBA" id="ARBA00022801"/>
    </source>
</evidence>
<dbReference type="Gene3D" id="2.40.50.910">
    <property type="entry name" value="Type VII secretion system EccB, repeat 3 domain"/>
    <property type="match status" value="1"/>
</dbReference>
<evidence type="ECO:0000256" key="3">
    <source>
        <dbReference type="ARBA" id="ARBA00022475"/>
    </source>
</evidence>
<dbReference type="Pfam" id="PF05108">
    <property type="entry name" value="T7SS_ESX1_EccB"/>
    <property type="match status" value="1"/>
</dbReference>
<evidence type="ECO:0000256" key="7">
    <source>
        <dbReference type="ARBA" id="ARBA00022840"/>
    </source>
</evidence>
<evidence type="ECO:0000313" key="11">
    <source>
        <dbReference type="EMBL" id="BBY07311.1"/>
    </source>
</evidence>
<dbReference type="AlphaFoldDB" id="A0A7I7PFI2"/>
<keyword evidence="3" id="KW-1003">Cell membrane</keyword>
<evidence type="ECO:0000256" key="4">
    <source>
        <dbReference type="ARBA" id="ARBA00022692"/>
    </source>
</evidence>
<evidence type="ECO:0000256" key="5">
    <source>
        <dbReference type="ARBA" id="ARBA00022741"/>
    </source>
</evidence>
<dbReference type="PANTHER" id="PTHR40765">
    <property type="entry name" value="ESX-2 SECRETION SYSTEM ATPASE ECCB2"/>
    <property type="match status" value="1"/>
</dbReference>
<keyword evidence="9 10" id="KW-0472">Membrane</keyword>
<accession>A0A7I7PFI2</accession>
<reference evidence="11 14" key="2">
    <citation type="journal article" date="2019" name="Emerg. Microbes Infect.">
        <title>Comprehensive subspecies identification of 175 nontuberculous mycobacteria species based on 7547 genomic profiles.</title>
        <authorList>
            <person name="Matsumoto Y."/>
            <person name="Kinjo T."/>
            <person name="Motooka D."/>
            <person name="Nabeya D."/>
            <person name="Jung N."/>
            <person name="Uechi K."/>
            <person name="Horii T."/>
            <person name="Iida T."/>
            <person name="Fujita J."/>
            <person name="Nakamura S."/>
        </authorList>
    </citation>
    <scope>NUCLEOTIDE SEQUENCE [LARGE SCALE GENOMIC DNA]</scope>
    <source>
        <strain evidence="11 14">JCM 16367</strain>
    </source>
</reference>
<evidence type="ECO:0000256" key="2">
    <source>
        <dbReference type="ARBA" id="ARBA00008149"/>
    </source>
</evidence>
<keyword evidence="7" id="KW-0067">ATP-binding</keyword>
<evidence type="ECO:0000313" key="12">
    <source>
        <dbReference type="EMBL" id="ORB13559.1"/>
    </source>
</evidence>
<dbReference type="EMBL" id="MVIC01000023">
    <property type="protein sequence ID" value="ORB13559.1"/>
    <property type="molecule type" value="Genomic_DNA"/>
</dbReference>
<evidence type="ECO:0000313" key="14">
    <source>
        <dbReference type="Proteomes" id="UP000466894"/>
    </source>
</evidence>
<dbReference type="KEGG" id="mnv:MNVI_26290"/>
<keyword evidence="8 10" id="KW-1133">Transmembrane helix</keyword>
<evidence type="ECO:0000256" key="9">
    <source>
        <dbReference type="ARBA" id="ARBA00023136"/>
    </source>
</evidence>
<reference evidence="11" key="3">
    <citation type="submission" date="2020-02" db="EMBL/GenBank/DDBJ databases">
        <authorList>
            <person name="Matsumoto Y."/>
            <person name="Motooka D."/>
            <person name="Nakamura S."/>
        </authorList>
    </citation>
    <scope>NUCLEOTIDE SEQUENCE</scope>
    <source>
        <strain evidence="11">JCM 16367</strain>
    </source>
</reference>
<dbReference type="Gene3D" id="3.30.2390.20">
    <property type="entry name" value="Type VII secretion system EccB, repeat 1 domain"/>
    <property type="match status" value="1"/>
</dbReference>
<dbReference type="PANTHER" id="PTHR40765:SF2">
    <property type="entry name" value="ESX-2 SECRETION SYSTEM ATPASE ECCB2"/>
    <property type="match status" value="1"/>
</dbReference>
<evidence type="ECO:0000256" key="8">
    <source>
        <dbReference type="ARBA" id="ARBA00022989"/>
    </source>
</evidence>
<dbReference type="GO" id="GO:0016787">
    <property type="term" value="F:hydrolase activity"/>
    <property type="evidence" value="ECO:0007669"/>
    <property type="project" value="UniProtKB-KW"/>
</dbReference>
<dbReference type="EMBL" id="AP022583">
    <property type="protein sequence ID" value="BBY07311.1"/>
    <property type="molecule type" value="Genomic_DNA"/>
</dbReference>
<keyword evidence="4 10" id="KW-0812">Transmembrane</keyword>
<evidence type="ECO:0000256" key="1">
    <source>
        <dbReference type="ARBA" id="ARBA00004162"/>
    </source>
</evidence>
<evidence type="ECO:0000256" key="10">
    <source>
        <dbReference type="SAM" id="Phobius"/>
    </source>
</evidence>
<organism evidence="11 14">
    <name type="scientific">Mycobacterium noviomagense</name>
    <dbReference type="NCBI Taxonomy" id="459858"/>
    <lineage>
        <taxon>Bacteria</taxon>
        <taxon>Bacillati</taxon>
        <taxon>Actinomycetota</taxon>
        <taxon>Actinomycetes</taxon>
        <taxon>Mycobacteriales</taxon>
        <taxon>Mycobacteriaceae</taxon>
        <taxon>Mycobacterium</taxon>
    </lineage>
</organism>
<comment type="similarity">
    <text evidence="2">Belongs to the EccB family.</text>
</comment>
<reference evidence="12 13" key="1">
    <citation type="submission" date="2017-02" db="EMBL/GenBank/DDBJ databases">
        <title>The new phylogeny of genus Mycobacterium.</title>
        <authorList>
            <person name="Tortoli E."/>
            <person name="Trovato A."/>
            <person name="Cirillo D.M."/>
        </authorList>
    </citation>
    <scope>NUCLEOTIDE SEQUENCE [LARGE SCALE GENOMIC DNA]</scope>
    <source>
        <strain evidence="12 13">DSM 45145</strain>
    </source>
</reference>
<protein>
    <submittedName>
        <fullName evidence="11">Type VII secretion protein EccB</fullName>
    </submittedName>
</protein>
<dbReference type="Proteomes" id="UP000192374">
    <property type="component" value="Unassembled WGS sequence"/>
</dbReference>
<dbReference type="RefSeq" id="WP_083088228.1">
    <property type="nucleotide sequence ID" value="NZ_AP022583.1"/>
</dbReference>
<dbReference type="GO" id="GO:0005886">
    <property type="term" value="C:plasma membrane"/>
    <property type="evidence" value="ECO:0007669"/>
    <property type="project" value="UniProtKB-SubCell"/>
</dbReference>
<dbReference type="NCBIfam" id="TIGR03919">
    <property type="entry name" value="T7SS_EccB"/>
    <property type="match status" value="1"/>
</dbReference>
<dbReference type="Proteomes" id="UP000466894">
    <property type="component" value="Chromosome"/>
</dbReference>
<evidence type="ECO:0000313" key="13">
    <source>
        <dbReference type="Proteomes" id="UP000192374"/>
    </source>
</evidence>
<dbReference type="GO" id="GO:0005576">
    <property type="term" value="C:extracellular region"/>
    <property type="evidence" value="ECO:0007669"/>
    <property type="project" value="TreeGrafter"/>
</dbReference>